<dbReference type="HOGENOM" id="CLU_2124794_0_0_1"/>
<reference evidence="1 3" key="2">
    <citation type="journal article" date="2014" name="BMC Genomics">
        <title>An improved genome release (version Mt4.0) for the model legume Medicago truncatula.</title>
        <authorList>
            <person name="Tang H."/>
            <person name="Krishnakumar V."/>
            <person name="Bidwell S."/>
            <person name="Rosen B."/>
            <person name="Chan A."/>
            <person name="Zhou S."/>
            <person name="Gentzbittel L."/>
            <person name="Childs K.L."/>
            <person name="Yandell M."/>
            <person name="Gundlach H."/>
            <person name="Mayer K.F."/>
            <person name="Schwartz D.C."/>
            <person name="Town C.D."/>
        </authorList>
    </citation>
    <scope>GENOME REANNOTATION</scope>
    <source>
        <strain evidence="1">A17</strain>
        <strain evidence="2 3">cv. Jemalong A17</strain>
    </source>
</reference>
<dbReference type="EMBL" id="CM001224">
    <property type="protein sequence ID" value="KEH20042.1"/>
    <property type="molecule type" value="Genomic_DNA"/>
</dbReference>
<dbReference type="Proteomes" id="UP000002051">
    <property type="component" value="Chromosome 8"/>
</dbReference>
<dbReference type="EnsemblPlants" id="KEH20042">
    <property type="protein sequence ID" value="KEH20042"/>
    <property type="gene ID" value="MTR_8g064960"/>
</dbReference>
<proteinExistence type="predicted"/>
<accession>A0A072TRL4</accession>
<evidence type="ECO:0000313" key="1">
    <source>
        <dbReference type="EMBL" id="KEH20042.1"/>
    </source>
</evidence>
<gene>
    <name evidence="1" type="ordered locus">MTR_8g064960</name>
</gene>
<protein>
    <submittedName>
        <fullName evidence="1 2">Uncharacterized protein</fullName>
    </submittedName>
</protein>
<evidence type="ECO:0000313" key="3">
    <source>
        <dbReference type="Proteomes" id="UP000002051"/>
    </source>
</evidence>
<keyword evidence="3" id="KW-1185">Reference proteome</keyword>
<sequence length="114" mass="12760">MARLENFTMYAKDCAAAALKVVYVHNLNWLGFCQSAFPAVKTELTVIDFLGFTWKLFMEFCHNEQLSCDFSGEWQTLCNARKLIEGANIKLGVTGAANNGDIGLSIIVRLQCWC</sequence>
<reference evidence="1 3" key="1">
    <citation type="journal article" date="2011" name="Nature">
        <title>The Medicago genome provides insight into the evolution of rhizobial symbioses.</title>
        <authorList>
            <person name="Young N.D."/>
            <person name="Debelle F."/>
            <person name="Oldroyd G.E."/>
            <person name="Geurts R."/>
            <person name="Cannon S.B."/>
            <person name="Udvardi M.K."/>
            <person name="Benedito V.A."/>
            <person name="Mayer K.F."/>
            <person name="Gouzy J."/>
            <person name="Schoof H."/>
            <person name="Van de Peer Y."/>
            <person name="Proost S."/>
            <person name="Cook D.R."/>
            <person name="Meyers B.C."/>
            <person name="Spannagl M."/>
            <person name="Cheung F."/>
            <person name="De Mita S."/>
            <person name="Krishnakumar V."/>
            <person name="Gundlach H."/>
            <person name="Zhou S."/>
            <person name="Mudge J."/>
            <person name="Bharti A.K."/>
            <person name="Murray J.D."/>
            <person name="Naoumkina M.A."/>
            <person name="Rosen B."/>
            <person name="Silverstein K.A."/>
            <person name="Tang H."/>
            <person name="Rombauts S."/>
            <person name="Zhao P.X."/>
            <person name="Zhou P."/>
            <person name="Barbe V."/>
            <person name="Bardou P."/>
            <person name="Bechner M."/>
            <person name="Bellec A."/>
            <person name="Berger A."/>
            <person name="Berges H."/>
            <person name="Bidwell S."/>
            <person name="Bisseling T."/>
            <person name="Choisne N."/>
            <person name="Couloux A."/>
            <person name="Denny R."/>
            <person name="Deshpande S."/>
            <person name="Dai X."/>
            <person name="Doyle J.J."/>
            <person name="Dudez A.M."/>
            <person name="Farmer A.D."/>
            <person name="Fouteau S."/>
            <person name="Franken C."/>
            <person name="Gibelin C."/>
            <person name="Gish J."/>
            <person name="Goldstein S."/>
            <person name="Gonzalez A.J."/>
            <person name="Green P.J."/>
            <person name="Hallab A."/>
            <person name="Hartog M."/>
            <person name="Hua A."/>
            <person name="Humphray S.J."/>
            <person name="Jeong D.H."/>
            <person name="Jing Y."/>
            <person name="Jocker A."/>
            <person name="Kenton S.M."/>
            <person name="Kim D.J."/>
            <person name="Klee K."/>
            <person name="Lai H."/>
            <person name="Lang C."/>
            <person name="Lin S."/>
            <person name="Macmil S.L."/>
            <person name="Magdelenat G."/>
            <person name="Matthews L."/>
            <person name="McCorrison J."/>
            <person name="Monaghan E.L."/>
            <person name="Mun J.H."/>
            <person name="Najar F.Z."/>
            <person name="Nicholson C."/>
            <person name="Noirot C."/>
            <person name="O'Bleness M."/>
            <person name="Paule C.R."/>
            <person name="Poulain J."/>
            <person name="Prion F."/>
            <person name="Qin B."/>
            <person name="Qu C."/>
            <person name="Retzel E.F."/>
            <person name="Riddle C."/>
            <person name="Sallet E."/>
            <person name="Samain S."/>
            <person name="Samson N."/>
            <person name="Sanders I."/>
            <person name="Saurat O."/>
            <person name="Scarpelli C."/>
            <person name="Schiex T."/>
            <person name="Segurens B."/>
            <person name="Severin A.J."/>
            <person name="Sherrier D.J."/>
            <person name="Shi R."/>
            <person name="Sims S."/>
            <person name="Singer S.R."/>
            <person name="Sinharoy S."/>
            <person name="Sterck L."/>
            <person name="Viollet A."/>
            <person name="Wang B.B."/>
            <person name="Wang K."/>
            <person name="Wang M."/>
            <person name="Wang X."/>
            <person name="Warfsmann J."/>
            <person name="Weissenbach J."/>
            <person name="White D.D."/>
            <person name="White J.D."/>
            <person name="Wiley G.B."/>
            <person name="Wincker P."/>
            <person name="Xing Y."/>
            <person name="Yang L."/>
            <person name="Yao Z."/>
            <person name="Ying F."/>
            <person name="Zhai J."/>
            <person name="Zhou L."/>
            <person name="Zuber A."/>
            <person name="Denarie J."/>
            <person name="Dixon R.A."/>
            <person name="May G.D."/>
            <person name="Schwartz D.C."/>
            <person name="Rogers J."/>
            <person name="Quetier F."/>
            <person name="Town C.D."/>
            <person name="Roe B.A."/>
        </authorList>
    </citation>
    <scope>NUCLEOTIDE SEQUENCE [LARGE SCALE GENOMIC DNA]</scope>
    <source>
        <strain evidence="1">A17</strain>
        <strain evidence="2 3">cv. Jemalong A17</strain>
    </source>
</reference>
<evidence type="ECO:0000313" key="2">
    <source>
        <dbReference type="EnsemblPlants" id="KEH20042"/>
    </source>
</evidence>
<name>A0A072TRL4_MEDTR</name>
<dbReference type="AlphaFoldDB" id="A0A072TRL4"/>
<reference evidence="2" key="3">
    <citation type="submission" date="2015-04" db="UniProtKB">
        <authorList>
            <consortium name="EnsemblPlants"/>
        </authorList>
    </citation>
    <scope>IDENTIFICATION</scope>
    <source>
        <strain evidence="2">cv. Jemalong A17</strain>
    </source>
</reference>
<organism evidence="1 3">
    <name type="scientific">Medicago truncatula</name>
    <name type="common">Barrel medic</name>
    <name type="synonym">Medicago tribuloides</name>
    <dbReference type="NCBI Taxonomy" id="3880"/>
    <lineage>
        <taxon>Eukaryota</taxon>
        <taxon>Viridiplantae</taxon>
        <taxon>Streptophyta</taxon>
        <taxon>Embryophyta</taxon>
        <taxon>Tracheophyta</taxon>
        <taxon>Spermatophyta</taxon>
        <taxon>Magnoliopsida</taxon>
        <taxon>eudicotyledons</taxon>
        <taxon>Gunneridae</taxon>
        <taxon>Pentapetalae</taxon>
        <taxon>rosids</taxon>
        <taxon>fabids</taxon>
        <taxon>Fabales</taxon>
        <taxon>Fabaceae</taxon>
        <taxon>Papilionoideae</taxon>
        <taxon>50 kb inversion clade</taxon>
        <taxon>NPAAA clade</taxon>
        <taxon>Hologalegina</taxon>
        <taxon>IRL clade</taxon>
        <taxon>Trifolieae</taxon>
        <taxon>Medicago</taxon>
    </lineage>
</organism>